<evidence type="ECO:0000313" key="11">
    <source>
        <dbReference type="EMBL" id="WPK24778.1"/>
    </source>
</evidence>
<dbReference type="GO" id="GO:0006888">
    <property type="term" value="P:endoplasmic reticulum to Golgi vesicle-mediated transport"/>
    <property type="evidence" value="ECO:0007669"/>
    <property type="project" value="TreeGrafter"/>
</dbReference>
<evidence type="ECO:0000256" key="2">
    <source>
        <dbReference type="ARBA" id="ARBA00004347"/>
    </source>
</evidence>
<sequence>MNDINDSGELFTIRNQFYTGQHQKVTAYNLDQFSAEAQPKVMEFQIRSHVALSEDASQLIDEGRSLFADQGDHFDLLQAWNDLNAFGTEDSTYFDAIEEAEFETQACLTALYFIRVHKGYEQAIEVLSKYINSVYINVHELEPYLLLVQLNLINGKYAEANRVFQKFHELPYSARDDIVYHVTESWIMAIKGGFDNVNNSSCFYDEIMANDFEEDAQGKYHILSVLFALTVQLKRFPEAQDFLEQIDALNFKGDVSGDLLANKITFEYLTKGGENVLPLLKQLAQLNPEHELLADYKEKNEKFDAIVEKYQPAL</sequence>
<evidence type="ECO:0000256" key="5">
    <source>
        <dbReference type="ARBA" id="ARBA00022490"/>
    </source>
</evidence>
<dbReference type="InterPro" id="IPR011990">
    <property type="entry name" value="TPR-like_helical_dom_sf"/>
</dbReference>
<dbReference type="Gene3D" id="1.25.40.10">
    <property type="entry name" value="Tetratricopeptide repeat domain"/>
    <property type="match status" value="1"/>
</dbReference>
<dbReference type="KEGG" id="asau:88173134"/>
<evidence type="ECO:0000256" key="4">
    <source>
        <dbReference type="ARBA" id="ARBA00022448"/>
    </source>
</evidence>
<evidence type="ECO:0000256" key="10">
    <source>
        <dbReference type="ARBA" id="ARBA00023329"/>
    </source>
</evidence>
<dbReference type="GO" id="GO:0005198">
    <property type="term" value="F:structural molecule activity"/>
    <property type="evidence" value="ECO:0007669"/>
    <property type="project" value="InterPro"/>
</dbReference>
<dbReference type="Proteomes" id="UP001338582">
    <property type="component" value="Chromosome 2"/>
</dbReference>
<dbReference type="GO" id="GO:0015031">
    <property type="term" value="P:protein transport"/>
    <property type="evidence" value="ECO:0007669"/>
    <property type="project" value="UniProtKB-KW"/>
</dbReference>
<dbReference type="RefSeq" id="XP_062877161.1">
    <property type="nucleotide sequence ID" value="XM_063021091.1"/>
</dbReference>
<evidence type="ECO:0008006" key="13">
    <source>
        <dbReference type="Google" id="ProtNLM"/>
    </source>
</evidence>
<keyword evidence="7" id="KW-0653">Protein transport</keyword>
<dbReference type="GO" id="GO:0000139">
    <property type="term" value="C:Golgi membrane"/>
    <property type="evidence" value="ECO:0007669"/>
    <property type="project" value="UniProtKB-SubCell"/>
</dbReference>
<keyword evidence="5" id="KW-0963">Cytoplasm</keyword>
<dbReference type="GO" id="GO:0006891">
    <property type="term" value="P:intra-Golgi vesicle-mediated transport"/>
    <property type="evidence" value="ECO:0007669"/>
    <property type="project" value="TreeGrafter"/>
</dbReference>
<comment type="similarity">
    <text evidence="3">Belongs to the COPE family.</text>
</comment>
<keyword evidence="12" id="KW-1185">Reference proteome</keyword>
<dbReference type="GO" id="GO:0006890">
    <property type="term" value="P:retrograde vesicle-mediated transport, Golgi to endoplasmic reticulum"/>
    <property type="evidence" value="ECO:0007669"/>
    <property type="project" value="InterPro"/>
</dbReference>
<keyword evidence="9" id="KW-0472">Membrane</keyword>
<dbReference type="GeneID" id="88173134"/>
<dbReference type="PANTHER" id="PTHR10805">
    <property type="entry name" value="COATOMER SUBUNIT EPSILON"/>
    <property type="match status" value="1"/>
</dbReference>
<keyword evidence="8" id="KW-0333">Golgi apparatus</keyword>
<protein>
    <recommendedName>
        <fullName evidence="13">Coatomer subunit epsilon</fullName>
    </recommendedName>
</protein>
<keyword evidence="10" id="KW-0968">Cytoplasmic vesicle</keyword>
<gene>
    <name evidence="11" type="ORF">PUMCH_002069</name>
</gene>
<evidence type="ECO:0000256" key="3">
    <source>
        <dbReference type="ARBA" id="ARBA00008827"/>
    </source>
</evidence>
<reference evidence="11 12" key="1">
    <citation type="submission" date="2023-10" db="EMBL/GenBank/DDBJ databases">
        <title>Draft Genome Sequence of Candida saopaulonensis from a very Premature Infant with Sepsis.</title>
        <authorList>
            <person name="Ning Y."/>
            <person name="Dai R."/>
            <person name="Xiao M."/>
            <person name="Xu Y."/>
            <person name="Yan Q."/>
            <person name="Zhang L."/>
        </authorList>
    </citation>
    <scope>NUCLEOTIDE SEQUENCE [LARGE SCALE GENOMIC DNA]</scope>
    <source>
        <strain evidence="11 12">19XY460</strain>
    </source>
</reference>
<dbReference type="PANTHER" id="PTHR10805:SF0">
    <property type="entry name" value="COATOMER SUBUNIT EPSILON"/>
    <property type="match status" value="1"/>
</dbReference>
<dbReference type="Pfam" id="PF04733">
    <property type="entry name" value="Coatomer_E"/>
    <property type="match status" value="1"/>
</dbReference>
<keyword evidence="4" id="KW-0813">Transport</keyword>
<accession>A0AAX4H8H4</accession>
<comment type="subcellular location">
    <subcellularLocation>
        <location evidence="2">Cytoplasmic vesicle</location>
        <location evidence="2">COPI-coated vesicle membrane</location>
        <topology evidence="2">Peripheral membrane protein</topology>
        <orientation evidence="2">Cytoplasmic side</orientation>
    </subcellularLocation>
    <subcellularLocation>
        <location evidence="1">Golgi apparatus membrane</location>
        <topology evidence="1">Peripheral membrane protein</topology>
        <orientation evidence="1">Cytoplasmic side</orientation>
    </subcellularLocation>
</comment>
<organism evidence="11 12">
    <name type="scientific">Australozyma saopauloensis</name>
    <dbReference type="NCBI Taxonomy" id="291208"/>
    <lineage>
        <taxon>Eukaryota</taxon>
        <taxon>Fungi</taxon>
        <taxon>Dikarya</taxon>
        <taxon>Ascomycota</taxon>
        <taxon>Saccharomycotina</taxon>
        <taxon>Pichiomycetes</taxon>
        <taxon>Metschnikowiaceae</taxon>
        <taxon>Australozyma</taxon>
    </lineage>
</organism>
<evidence type="ECO:0000313" key="12">
    <source>
        <dbReference type="Proteomes" id="UP001338582"/>
    </source>
</evidence>
<evidence type="ECO:0000256" key="1">
    <source>
        <dbReference type="ARBA" id="ARBA00004255"/>
    </source>
</evidence>
<proteinExistence type="inferred from homology"/>
<evidence type="ECO:0000256" key="7">
    <source>
        <dbReference type="ARBA" id="ARBA00022927"/>
    </source>
</evidence>
<dbReference type="AlphaFoldDB" id="A0AAX4H8H4"/>
<name>A0AAX4H8H4_9ASCO</name>
<evidence type="ECO:0000256" key="6">
    <source>
        <dbReference type="ARBA" id="ARBA00022892"/>
    </source>
</evidence>
<dbReference type="GO" id="GO:0030126">
    <property type="term" value="C:COPI vesicle coat"/>
    <property type="evidence" value="ECO:0007669"/>
    <property type="project" value="TreeGrafter"/>
</dbReference>
<evidence type="ECO:0000256" key="8">
    <source>
        <dbReference type="ARBA" id="ARBA00023034"/>
    </source>
</evidence>
<dbReference type="EMBL" id="CP138895">
    <property type="protein sequence ID" value="WPK24778.1"/>
    <property type="molecule type" value="Genomic_DNA"/>
</dbReference>
<keyword evidence="6" id="KW-0931">ER-Golgi transport</keyword>
<dbReference type="InterPro" id="IPR006822">
    <property type="entry name" value="Coatomer_esu"/>
</dbReference>
<evidence type="ECO:0000256" key="9">
    <source>
        <dbReference type="ARBA" id="ARBA00023136"/>
    </source>
</evidence>